<comment type="caution">
    <text evidence="1">The sequence shown here is derived from an EMBL/GenBank/DDBJ whole genome shotgun (WGS) entry which is preliminary data.</text>
</comment>
<dbReference type="AlphaFoldDB" id="A0A3E0VYJ8"/>
<evidence type="ECO:0000313" key="2">
    <source>
        <dbReference type="Proteomes" id="UP000256541"/>
    </source>
</evidence>
<proteinExistence type="predicted"/>
<dbReference type="RefSeq" id="WP_116411393.1">
    <property type="nucleotide sequence ID" value="NZ_NBXB01000027.1"/>
</dbReference>
<dbReference type="InterPro" id="IPR035948">
    <property type="entry name" value="YwqG-like_sf"/>
</dbReference>
<dbReference type="Gene3D" id="2.30.320.10">
    <property type="entry name" value="YwqG-like"/>
    <property type="match status" value="1"/>
</dbReference>
<dbReference type="Pfam" id="PF09234">
    <property type="entry name" value="DUF1963"/>
    <property type="match status" value="1"/>
</dbReference>
<sequence length="235" mass="26094">MVFGARLSFVEQARDPRGFVTKFGGQPVWRASPKWPLSRRFGTKMRFVGQIAVKDASPVDAPPRWPPQQMAYLFMTDSLVDGVPVPETRSFDGGENAVILQPGHAFSGPLCAEAEGPSAVSRTITLGRSSPTSQPVIFTARLEPREDPEFVDEKRYLRMAATEWQEYGAAVLGSKLGGTPAFRAGDAFPYGDPTWRLLAQLRSLNAPFWLDFGYNGTGYVFVNRHLTSARFCWQE</sequence>
<evidence type="ECO:0000313" key="1">
    <source>
        <dbReference type="EMBL" id="RFA14811.1"/>
    </source>
</evidence>
<organism evidence="1 2">
    <name type="scientific">Subtercola boreus</name>
    <dbReference type="NCBI Taxonomy" id="120213"/>
    <lineage>
        <taxon>Bacteria</taxon>
        <taxon>Bacillati</taxon>
        <taxon>Actinomycetota</taxon>
        <taxon>Actinomycetes</taxon>
        <taxon>Micrococcales</taxon>
        <taxon>Microbacteriaceae</taxon>
        <taxon>Subtercola</taxon>
    </lineage>
</organism>
<dbReference type="EMBL" id="NBXB01000027">
    <property type="protein sequence ID" value="RFA14811.1"/>
    <property type="molecule type" value="Genomic_DNA"/>
</dbReference>
<gene>
    <name evidence="1" type="ORF">B7R22_08860</name>
</gene>
<dbReference type="OrthoDB" id="253985at2"/>
<name>A0A3E0VYJ8_9MICO</name>
<dbReference type="InterPro" id="IPR015315">
    <property type="entry name" value="DUF1963"/>
</dbReference>
<dbReference type="SUPFAM" id="SSF103032">
    <property type="entry name" value="Hypothetical protein YwqG"/>
    <property type="match status" value="1"/>
</dbReference>
<reference evidence="1 2" key="1">
    <citation type="submission" date="2017-04" db="EMBL/GenBank/DDBJ databases">
        <title>Comparative genome analysis of Subtercola boreus.</title>
        <authorList>
            <person name="Cho Y.-J."/>
            <person name="Cho A."/>
            <person name="Kim O.-S."/>
            <person name="Lee J.-I."/>
        </authorList>
    </citation>
    <scope>NUCLEOTIDE SEQUENCE [LARGE SCALE GENOMIC DNA]</scope>
    <source>
        <strain evidence="1 2">P27479</strain>
    </source>
</reference>
<evidence type="ECO:0008006" key="3">
    <source>
        <dbReference type="Google" id="ProtNLM"/>
    </source>
</evidence>
<accession>A0A3E0VYJ8</accession>
<protein>
    <recommendedName>
        <fullName evidence="3">DUF1963 domain-containing protein</fullName>
    </recommendedName>
</protein>
<dbReference type="Proteomes" id="UP000256541">
    <property type="component" value="Unassembled WGS sequence"/>
</dbReference>